<gene>
    <name evidence="8" type="ORF">LY90DRAFT_705518</name>
</gene>
<dbReference type="PANTHER" id="PTHR21490:SF0">
    <property type="entry name" value="ENKURIN"/>
    <property type="match status" value="1"/>
</dbReference>
<proteinExistence type="predicted"/>
<organism evidence="8 9">
    <name type="scientific">Neocallimastix californiae</name>
    <dbReference type="NCBI Taxonomy" id="1754190"/>
    <lineage>
        <taxon>Eukaryota</taxon>
        <taxon>Fungi</taxon>
        <taxon>Fungi incertae sedis</taxon>
        <taxon>Chytridiomycota</taxon>
        <taxon>Chytridiomycota incertae sedis</taxon>
        <taxon>Neocallimastigomycetes</taxon>
        <taxon>Neocallimastigales</taxon>
        <taxon>Neocallimastigaceae</taxon>
        <taxon>Neocallimastix</taxon>
    </lineage>
</organism>
<evidence type="ECO:0000313" key="8">
    <source>
        <dbReference type="EMBL" id="ORY29581.1"/>
    </source>
</evidence>
<reference evidence="8 9" key="1">
    <citation type="submission" date="2016-08" db="EMBL/GenBank/DDBJ databases">
        <title>A Parts List for Fungal Cellulosomes Revealed by Comparative Genomics.</title>
        <authorList>
            <consortium name="DOE Joint Genome Institute"/>
            <person name="Haitjema C.H."/>
            <person name="Gilmore S.P."/>
            <person name="Henske J.K."/>
            <person name="Solomon K.V."/>
            <person name="De Groot R."/>
            <person name="Kuo A."/>
            <person name="Mondo S.J."/>
            <person name="Salamov A.A."/>
            <person name="Labutti K."/>
            <person name="Zhao Z."/>
            <person name="Chiniquy J."/>
            <person name="Barry K."/>
            <person name="Brewer H.M."/>
            <person name="Purvine S.O."/>
            <person name="Wright A.T."/>
            <person name="Boxma B."/>
            <person name="Van Alen T."/>
            <person name="Hackstein J.H."/>
            <person name="Baker S.E."/>
            <person name="Grigoriev I.V."/>
            <person name="O'Malley M.A."/>
        </authorList>
    </citation>
    <scope>NUCLEOTIDE SEQUENCE [LARGE SCALE GENOMIC DNA]</scope>
    <source>
        <strain evidence="8 9">G1</strain>
    </source>
</reference>
<evidence type="ECO:0000256" key="2">
    <source>
        <dbReference type="ARBA" id="ARBA00004245"/>
    </source>
</evidence>
<dbReference type="InterPro" id="IPR052102">
    <property type="entry name" value="Enkurin_domain-protein"/>
</dbReference>
<dbReference type="AlphaFoldDB" id="A0A1Y2B430"/>
<evidence type="ECO:0000256" key="3">
    <source>
        <dbReference type="ARBA" id="ARBA00022490"/>
    </source>
</evidence>
<dbReference type="GO" id="GO:0005516">
    <property type="term" value="F:calmodulin binding"/>
    <property type="evidence" value="ECO:0007669"/>
    <property type="project" value="TreeGrafter"/>
</dbReference>
<dbReference type="Proteomes" id="UP000193920">
    <property type="component" value="Unassembled WGS sequence"/>
</dbReference>
<dbReference type="EMBL" id="MCOG01000179">
    <property type="protein sequence ID" value="ORY29581.1"/>
    <property type="molecule type" value="Genomic_DNA"/>
</dbReference>
<dbReference type="GO" id="GO:0005856">
    <property type="term" value="C:cytoskeleton"/>
    <property type="evidence" value="ECO:0007669"/>
    <property type="project" value="UniProtKB-SubCell"/>
</dbReference>
<evidence type="ECO:0000256" key="6">
    <source>
        <dbReference type="SAM" id="Coils"/>
    </source>
</evidence>
<keyword evidence="4" id="KW-0206">Cytoskeleton</keyword>
<keyword evidence="5" id="KW-0966">Cell projection</keyword>
<dbReference type="OrthoDB" id="2123594at2759"/>
<evidence type="ECO:0000259" key="7">
    <source>
        <dbReference type="PROSITE" id="PS51665"/>
    </source>
</evidence>
<dbReference type="Pfam" id="PF13864">
    <property type="entry name" value="Enkurin"/>
    <property type="match status" value="1"/>
</dbReference>
<dbReference type="GO" id="GO:0005929">
    <property type="term" value="C:cilium"/>
    <property type="evidence" value="ECO:0007669"/>
    <property type="project" value="UniProtKB-SubCell"/>
</dbReference>
<feature type="coiled-coil region" evidence="6">
    <location>
        <begin position="212"/>
        <end position="275"/>
    </location>
</feature>
<evidence type="ECO:0000256" key="4">
    <source>
        <dbReference type="ARBA" id="ARBA00023212"/>
    </source>
</evidence>
<comment type="caution">
    <text evidence="8">The sequence shown here is derived from an EMBL/GenBank/DDBJ whole genome shotgun (WGS) entry which is preliminary data.</text>
</comment>
<keyword evidence="6" id="KW-0175">Coiled coil</keyword>
<protein>
    <recommendedName>
        <fullName evidence="7">Enkurin domain-containing protein</fullName>
    </recommendedName>
</protein>
<keyword evidence="9" id="KW-1185">Reference proteome</keyword>
<accession>A0A1Y2B430</accession>
<evidence type="ECO:0000256" key="1">
    <source>
        <dbReference type="ARBA" id="ARBA00004138"/>
    </source>
</evidence>
<sequence>MVAISVATFPTRGPFLRDPIVSEVKSGKDKKLVYIQGQKTALPPLNPQNESVYKLSDISTSGCAFLNYPNNNSVNATNNIAHKNNGKIRKGLYRSIYADKIRKEEQKNREPISNGIYGLPKGKGKKEIPSNYLRKGDGEKIKYHAKTQETSRLFMKPPLPFEIPIIPKPNNKDYITINALDAIHSTPKNVKPPERYYINKKDYGKNPNYLYKRIAELEQQKLEKEKEEVRNEFEKNQKRIGHLVCIPSAQKESILQGLKDNYQSLHNQYQKMSLMADTVPKIFKKTNMEKQLKQYEKDIQKFEFPNIYVDLSSSQMI</sequence>
<keyword evidence="3" id="KW-0963">Cytoplasm</keyword>
<evidence type="ECO:0000256" key="5">
    <source>
        <dbReference type="ARBA" id="ARBA00023273"/>
    </source>
</evidence>
<name>A0A1Y2B430_9FUNG</name>
<dbReference type="STRING" id="1754190.A0A1Y2B430"/>
<feature type="domain" description="Enkurin" evidence="7">
    <location>
        <begin position="218"/>
        <end position="310"/>
    </location>
</feature>
<dbReference type="PANTHER" id="PTHR21490">
    <property type="entry name" value="ENKURIN-RELATED"/>
    <property type="match status" value="1"/>
</dbReference>
<evidence type="ECO:0000313" key="9">
    <source>
        <dbReference type="Proteomes" id="UP000193920"/>
    </source>
</evidence>
<dbReference type="PROSITE" id="PS51665">
    <property type="entry name" value="ENKURIN"/>
    <property type="match status" value="1"/>
</dbReference>
<dbReference type="InterPro" id="IPR027012">
    <property type="entry name" value="Enkurin_dom"/>
</dbReference>
<comment type="subcellular location">
    <subcellularLocation>
        <location evidence="1">Cell projection</location>
        <location evidence="1">Cilium</location>
    </subcellularLocation>
    <subcellularLocation>
        <location evidence="2">Cytoplasm</location>
        <location evidence="2">Cytoskeleton</location>
    </subcellularLocation>
</comment>